<dbReference type="KEGG" id="haei:MUN82_06430"/>
<sequence>MLTEYTSQPISVDVIDYVRGATRYHQVVVNRSISIVNNADGSVTVTMPLEIHAYAVNEDGSRGERMPHADRRDTLVSEADRAVDPATGAMRYRRLTSTTSYNYATGEEEEIPVPEGQILGDWLAYLEAKPEPLMLQGKFLAAVHDTQDVNLRHLREQYIRDADAAPSRFQ</sequence>
<proteinExistence type="predicted"/>
<protein>
    <submittedName>
        <fullName evidence="1">Uncharacterized protein</fullName>
    </submittedName>
</protein>
<evidence type="ECO:0000313" key="1">
    <source>
        <dbReference type="EMBL" id="UOR06731.1"/>
    </source>
</evidence>
<accession>A0A8T9SZA3</accession>
<dbReference type="AlphaFoldDB" id="A0A8T9SZA3"/>
<dbReference type="RefSeq" id="WP_245095930.1">
    <property type="nucleotide sequence ID" value="NZ_CP095053.1"/>
</dbReference>
<reference evidence="1 2" key="1">
    <citation type="submission" date="2022-04" db="EMBL/GenBank/DDBJ databases">
        <title>Hymenobacter sp. isolated from the air.</title>
        <authorList>
            <person name="Won M."/>
            <person name="Lee C.-M."/>
            <person name="Woen H.-Y."/>
            <person name="Kwon S.-W."/>
        </authorList>
    </citation>
    <scope>NUCLEOTIDE SEQUENCE [LARGE SCALE GENOMIC DNA]</scope>
    <source>
        <strain evidence="2">5413 J-13</strain>
    </source>
</reference>
<organism evidence="1 2">
    <name type="scientific">Hymenobacter aerilatus</name>
    <dbReference type="NCBI Taxonomy" id="2932251"/>
    <lineage>
        <taxon>Bacteria</taxon>
        <taxon>Pseudomonadati</taxon>
        <taxon>Bacteroidota</taxon>
        <taxon>Cytophagia</taxon>
        <taxon>Cytophagales</taxon>
        <taxon>Hymenobacteraceae</taxon>
        <taxon>Hymenobacter</taxon>
    </lineage>
</organism>
<evidence type="ECO:0000313" key="2">
    <source>
        <dbReference type="Proteomes" id="UP000829925"/>
    </source>
</evidence>
<dbReference type="Proteomes" id="UP000829925">
    <property type="component" value="Chromosome"/>
</dbReference>
<gene>
    <name evidence="1" type="ORF">MUN82_06430</name>
</gene>
<keyword evidence="2" id="KW-1185">Reference proteome</keyword>
<dbReference type="EMBL" id="CP095053">
    <property type="protein sequence ID" value="UOR06731.1"/>
    <property type="molecule type" value="Genomic_DNA"/>
</dbReference>
<name>A0A8T9SZA3_9BACT</name>